<dbReference type="InterPro" id="IPR007412">
    <property type="entry name" value="FlgM"/>
</dbReference>
<dbReference type="GO" id="GO:0044781">
    <property type="term" value="P:bacterial-type flagellum organization"/>
    <property type="evidence" value="ECO:0007669"/>
    <property type="project" value="UniProtKB-KW"/>
</dbReference>
<evidence type="ECO:0000256" key="3">
    <source>
        <dbReference type="ARBA" id="ARBA00022491"/>
    </source>
</evidence>
<accession>A0A5D4RKJ3</accession>
<evidence type="ECO:0000259" key="7">
    <source>
        <dbReference type="Pfam" id="PF04316"/>
    </source>
</evidence>
<evidence type="ECO:0000313" key="9">
    <source>
        <dbReference type="Proteomes" id="UP000322139"/>
    </source>
</evidence>
<sequence>MKINNFGPSGINPYKRQQNKLDTANAQAKKAADKVEISSAAKEMQQTSKIDQQRQARVEELRIQVENGKYKVNPKEMAESLLDYYTKN</sequence>
<keyword evidence="5" id="KW-0805">Transcription regulation</keyword>
<gene>
    <name evidence="8" type="primary">flgM</name>
    <name evidence="8" type="ORF">FZD51_06955</name>
</gene>
<name>A0A5D4RKJ3_9BACI</name>
<dbReference type="RefSeq" id="WP_148974084.1">
    <property type="nucleotide sequence ID" value="NZ_JBNIKU010000018.1"/>
</dbReference>
<keyword evidence="8" id="KW-0969">Cilium</keyword>
<keyword evidence="3" id="KW-0678">Repressor</keyword>
<keyword evidence="6" id="KW-0804">Transcription</keyword>
<evidence type="ECO:0000256" key="6">
    <source>
        <dbReference type="ARBA" id="ARBA00023163"/>
    </source>
</evidence>
<dbReference type="GO" id="GO:0045892">
    <property type="term" value="P:negative regulation of DNA-templated transcription"/>
    <property type="evidence" value="ECO:0007669"/>
    <property type="project" value="InterPro"/>
</dbReference>
<protein>
    <recommendedName>
        <fullName evidence="2">Negative regulator of flagellin synthesis</fullName>
    </recommendedName>
</protein>
<keyword evidence="8" id="KW-0282">Flagellum</keyword>
<evidence type="ECO:0000256" key="1">
    <source>
        <dbReference type="ARBA" id="ARBA00005322"/>
    </source>
</evidence>
<evidence type="ECO:0000256" key="5">
    <source>
        <dbReference type="ARBA" id="ARBA00023015"/>
    </source>
</evidence>
<evidence type="ECO:0000256" key="2">
    <source>
        <dbReference type="ARBA" id="ARBA00017823"/>
    </source>
</evidence>
<organism evidence="8 9">
    <name type="scientific">Bacillus infantis</name>
    <dbReference type="NCBI Taxonomy" id="324767"/>
    <lineage>
        <taxon>Bacteria</taxon>
        <taxon>Bacillati</taxon>
        <taxon>Bacillota</taxon>
        <taxon>Bacilli</taxon>
        <taxon>Bacillales</taxon>
        <taxon>Bacillaceae</taxon>
        <taxon>Bacillus</taxon>
    </lineage>
</organism>
<dbReference type="InterPro" id="IPR031316">
    <property type="entry name" value="FlgM_C"/>
</dbReference>
<dbReference type="Pfam" id="PF04316">
    <property type="entry name" value="FlgM"/>
    <property type="match status" value="1"/>
</dbReference>
<evidence type="ECO:0000256" key="4">
    <source>
        <dbReference type="ARBA" id="ARBA00022795"/>
    </source>
</evidence>
<dbReference type="SUPFAM" id="SSF101498">
    <property type="entry name" value="Anti-sigma factor FlgM"/>
    <property type="match status" value="1"/>
</dbReference>
<dbReference type="NCBIfam" id="TIGR03824">
    <property type="entry name" value="FlgM_jcvi"/>
    <property type="match status" value="1"/>
</dbReference>
<keyword evidence="4" id="KW-1005">Bacterial flagellum biogenesis</keyword>
<comment type="similarity">
    <text evidence="1">Belongs to the FlgM family.</text>
</comment>
<dbReference type="InterPro" id="IPR035890">
    <property type="entry name" value="Anti-sigma-28_factor_FlgM_sf"/>
</dbReference>
<reference evidence="8 9" key="1">
    <citation type="submission" date="2019-08" db="EMBL/GenBank/DDBJ databases">
        <title>Bacillus genomes from the desert of Cuatro Cienegas, Coahuila.</title>
        <authorList>
            <person name="Olmedo-Alvarez G."/>
        </authorList>
    </citation>
    <scope>NUCLEOTIDE SEQUENCE [LARGE SCALE GENOMIC DNA]</scope>
    <source>
        <strain evidence="8 9">CH446_14T</strain>
    </source>
</reference>
<comment type="caution">
    <text evidence="8">The sequence shown here is derived from an EMBL/GenBank/DDBJ whole genome shotgun (WGS) entry which is preliminary data.</text>
</comment>
<evidence type="ECO:0000313" key="8">
    <source>
        <dbReference type="EMBL" id="TYS50278.1"/>
    </source>
</evidence>
<feature type="domain" description="Anti-sigma-28 factor FlgM C-terminal" evidence="7">
    <location>
        <begin position="33"/>
        <end position="83"/>
    </location>
</feature>
<dbReference type="EMBL" id="VTER01000003">
    <property type="protein sequence ID" value="TYS50278.1"/>
    <property type="molecule type" value="Genomic_DNA"/>
</dbReference>
<keyword evidence="8" id="KW-0966">Cell projection</keyword>
<dbReference type="Proteomes" id="UP000322139">
    <property type="component" value="Unassembled WGS sequence"/>
</dbReference>
<dbReference type="AlphaFoldDB" id="A0A5D4RKJ3"/>
<proteinExistence type="inferred from homology"/>